<evidence type="ECO:0000256" key="23">
    <source>
        <dbReference type="ARBA" id="ARBA00024159"/>
    </source>
</evidence>
<evidence type="ECO:0000313" key="38">
    <source>
        <dbReference type="Proteomes" id="UP000198287"/>
    </source>
</evidence>
<comment type="catalytic activity">
    <reaction evidence="26">
        <text>NAD(+) + (ADP-D-ribosyl)n-acceptor = nicotinamide + (ADP-D-ribosyl)n+1-acceptor + H(+).</text>
        <dbReference type="EC" id="2.4.2.30"/>
    </reaction>
</comment>
<feature type="domain" description="WGR" evidence="36">
    <location>
        <begin position="614"/>
        <end position="712"/>
    </location>
</feature>
<feature type="domain" description="PARP catalytic" evidence="34">
    <location>
        <begin position="861"/>
        <end position="1088"/>
    </location>
</feature>
<evidence type="ECO:0000256" key="14">
    <source>
        <dbReference type="ARBA" id="ARBA00022765"/>
    </source>
</evidence>
<dbReference type="InterPro" id="IPR001510">
    <property type="entry name" value="Znf_PARP"/>
</dbReference>
<feature type="non-terminal residue" evidence="37">
    <location>
        <position position="1"/>
    </location>
</feature>
<keyword evidence="7" id="KW-0021">Allosteric enzyme</keyword>
<dbReference type="SUPFAM" id="SSF57716">
    <property type="entry name" value="Glucocorticoid receptor-like (DNA-binding domain)"/>
    <property type="match status" value="2"/>
</dbReference>
<dbReference type="GO" id="GO:0008270">
    <property type="term" value="F:zinc ion binding"/>
    <property type="evidence" value="ECO:0007669"/>
    <property type="project" value="UniProtKB-KW"/>
</dbReference>
<evidence type="ECO:0000256" key="17">
    <source>
        <dbReference type="ARBA" id="ARBA00022859"/>
    </source>
</evidence>
<comment type="similarity">
    <text evidence="25">Belongs to the ARTD/PARP family.</text>
</comment>
<comment type="catalytic activity">
    <reaction evidence="24">
        <text>L-aspartyl-[protein] + NAD(+) = 4-O-(ADP-D-ribosyl)-L-aspartyl-[protein] + nicotinamide</text>
        <dbReference type="Rhea" id="RHEA:54424"/>
        <dbReference type="Rhea" id="RHEA-COMP:9867"/>
        <dbReference type="Rhea" id="RHEA-COMP:13832"/>
        <dbReference type="ChEBI" id="CHEBI:17154"/>
        <dbReference type="ChEBI" id="CHEBI:29961"/>
        <dbReference type="ChEBI" id="CHEBI:57540"/>
        <dbReference type="ChEBI" id="CHEBI:138102"/>
    </reaction>
    <physiologicalReaction direction="left-to-right" evidence="24">
        <dbReference type="Rhea" id="RHEA:54425"/>
    </physiologicalReaction>
</comment>
<evidence type="ECO:0000259" key="33">
    <source>
        <dbReference type="PROSITE" id="PS50064"/>
    </source>
</evidence>
<evidence type="ECO:0000256" key="12">
    <source>
        <dbReference type="ARBA" id="ARBA00022723"/>
    </source>
</evidence>
<dbReference type="Pfam" id="PF05406">
    <property type="entry name" value="WGR"/>
    <property type="match status" value="1"/>
</dbReference>
<dbReference type="InterPro" id="IPR050800">
    <property type="entry name" value="ARTD/PARP"/>
</dbReference>
<keyword evidence="12" id="KW-0479">Metal-binding</keyword>
<proteinExistence type="inferred from homology"/>
<evidence type="ECO:0000256" key="8">
    <source>
        <dbReference type="ARBA" id="ARBA00022588"/>
    </source>
</evidence>
<dbReference type="SMART" id="SM01335">
    <property type="entry name" value="PADR1"/>
    <property type="match status" value="1"/>
</dbReference>
<dbReference type="GO" id="GO:0016779">
    <property type="term" value="F:nucleotidyltransferase activity"/>
    <property type="evidence" value="ECO:0007669"/>
    <property type="project" value="UniProtKB-KW"/>
</dbReference>
<dbReference type="Gene3D" id="3.40.50.10190">
    <property type="entry name" value="BRCT domain"/>
    <property type="match status" value="1"/>
</dbReference>
<dbReference type="Pfam" id="PF21728">
    <property type="entry name" value="PADR1_N"/>
    <property type="match status" value="1"/>
</dbReference>
<keyword evidence="38" id="KW-1185">Reference proteome</keyword>
<evidence type="ECO:0000256" key="10">
    <source>
        <dbReference type="ARBA" id="ARBA00022679"/>
    </source>
</evidence>
<comment type="catalytic activity">
    <reaction evidence="28">
        <text>L-tyrosyl-[protein] + NAD(+) = O-(ADP-D-ribosyl)-L-tyrosyl-[protein] + nicotinamide + H(+)</text>
        <dbReference type="Rhea" id="RHEA:58236"/>
        <dbReference type="Rhea" id="RHEA-COMP:10136"/>
        <dbReference type="Rhea" id="RHEA-COMP:15092"/>
        <dbReference type="ChEBI" id="CHEBI:15378"/>
        <dbReference type="ChEBI" id="CHEBI:17154"/>
        <dbReference type="ChEBI" id="CHEBI:46858"/>
        <dbReference type="ChEBI" id="CHEBI:57540"/>
        <dbReference type="ChEBI" id="CHEBI:142557"/>
    </reaction>
    <physiologicalReaction direction="left-to-right" evidence="28">
        <dbReference type="Rhea" id="RHEA:58237"/>
    </physiologicalReaction>
</comment>
<evidence type="ECO:0000259" key="35">
    <source>
        <dbReference type="PROSITE" id="PS51060"/>
    </source>
</evidence>
<dbReference type="CDD" id="cd08001">
    <property type="entry name" value="WGR_PARP1_like"/>
    <property type="match status" value="1"/>
</dbReference>
<keyword evidence="22" id="KW-0539">Nucleus</keyword>
<evidence type="ECO:0000259" key="36">
    <source>
        <dbReference type="PROSITE" id="PS51977"/>
    </source>
</evidence>
<dbReference type="Gene3D" id="1.20.142.10">
    <property type="entry name" value="Poly(ADP-ribose) polymerase, regulatory domain"/>
    <property type="match status" value="1"/>
</dbReference>
<keyword evidence="11" id="KW-0548">Nucleotidyltransferase</keyword>
<keyword evidence="15" id="KW-0863">Zinc-finger</keyword>
<dbReference type="PROSITE" id="PS51977">
    <property type="entry name" value="WGR"/>
    <property type="match status" value="1"/>
</dbReference>
<evidence type="ECO:0000256" key="32">
    <source>
        <dbReference type="SAM" id="MobiDB-lite"/>
    </source>
</evidence>
<evidence type="ECO:0000256" key="4">
    <source>
        <dbReference type="ARBA" id="ARBA00022454"/>
    </source>
</evidence>
<dbReference type="OMA" id="MNFKYKY"/>
<dbReference type="GO" id="GO:0140806">
    <property type="term" value="F:NAD+-protein-aspartate ADP-ribosyltransferase activity"/>
    <property type="evidence" value="ECO:0007669"/>
    <property type="project" value="RHEA"/>
</dbReference>
<evidence type="ECO:0000256" key="21">
    <source>
        <dbReference type="ARBA" id="ARBA00023163"/>
    </source>
</evidence>
<dbReference type="InterPro" id="IPR036616">
    <property type="entry name" value="Poly(ADP-ribose)pol_reg_dom_sf"/>
</dbReference>
<dbReference type="SMART" id="SM01336">
    <property type="entry name" value="zf-PARP"/>
    <property type="match status" value="2"/>
</dbReference>
<dbReference type="PANTHER" id="PTHR10459:SF112">
    <property type="entry name" value="POLY [ADP-RIBOSE] POLYMERASE 1"/>
    <property type="match status" value="1"/>
</dbReference>
<accession>A0A226E4N7</accession>
<evidence type="ECO:0000256" key="5">
    <source>
        <dbReference type="ARBA" id="ARBA00022490"/>
    </source>
</evidence>
<feature type="compositionally biased region" description="Basic and acidic residues" evidence="32">
    <location>
        <begin position="311"/>
        <end position="321"/>
    </location>
</feature>
<keyword evidence="14" id="KW-0013">ADP-ribosylation</keyword>
<evidence type="ECO:0000256" key="15">
    <source>
        <dbReference type="ARBA" id="ARBA00022771"/>
    </source>
</evidence>
<evidence type="ECO:0000256" key="20">
    <source>
        <dbReference type="ARBA" id="ARBA00023125"/>
    </source>
</evidence>
<evidence type="ECO:0000313" key="37">
    <source>
        <dbReference type="EMBL" id="OXA51456.1"/>
    </source>
</evidence>
<evidence type="ECO:0000256" key="27">
    <source>
        <dbReference type="ARBA" id="ARBA00048241"/>
    </source>
</evidence>
<keyword evidence="16" id="KW-0862">Zinc</keyword>
<dbReference type="GO" id="GO:0140805">
    <property type="term" value="F:NAD+-protein-serine ADP-ribosyltransferase activity"/>
    <property type="evidence" value="ECO:0007669"/>
    <property type="project" value="RHEA"/>
</dbReference>
<keyword evidence="4" id="KW-0158">Chromosome</keyword>
<evidence type="ECO:0000256" key="26">
    <source>
        <dbReference type="ARBA" id="ARBA00033987"/>
    </source>
</evidence>
<evidence type="ECO:0000256" key="28">
    <source>
        <dbReference type="ARBA" id="ARBA00048339"/>
    </source>
</evidence>
<dbReference type="GO" id="GO:0070212">
    <property type="term" value="P:protein poly-ADP-ribosylation"/>
    <property type="evidence" value="ECO:0007669"/>
    <property type="project" value="TreeGrafter"/>
</dbReference>
<protein>
    <recommendedName>
        <fullName evidence="30 31">Poly [ADP-ribose] polymerase</fullName>
        <shortName evidence="31">PARP</shortName>
        <ecNumber evidence="31">2.4.2.-</ecNumber>
    </recommendedName>
</protein>
<keyword evidence="19 31" id="KW-0520">NAD</keyword>
<dbReference type="PROSITE" id="PS50064">
    <property type="entry name" value="ZF_PARP_2"/>
    <property type="match status" value="2"/>
</dbReference>
<name>A0A226E4N7_FOLCA</name>
<feature type="domain" description="PARP-type" evidence="33">
    <location>
        <begin position="179"/>
        <end position="271"/>
    </location>
</feature>
<keyword evidence="8" id="KW-0399">Innate immunity</keyword>
<evidence type="ECO:0000256" key="7">
    <source>
        <dbReference type="ARBA" id="ARBA00022533"/>
    </source>
</evidence>
<evidence type="ECO:0000256" key="24">
    <source>
        <dbReference type="ARBA" id="ARBA00024164"/>
    </source>
</evidence>
<dbReference type="Pfam" id="PF02877">
    <property type="entry name" value="PARP_reg"/>
    <property type="match status" value="1"/>
</dbReference>
<feature type="domain" description="PARP-type" evidence="33">
    <location>
        <begin position="76"/>
        <end position="158"/>
    </location>
</feature>
<dbReference type="InterPro" id="IPR036930">
    <property type="entry name" value="WGR_dom_sf"/>
</dbReference>
<dbReference type="STRING" id="158441.A0A226E4N7"/>
<evidence type="ECO:0000256" key="13">
    <source>
        <dbReference type="ARBA" id="ARBA00022737"/>
    </source>
</evidence>
<evidence type="ECO:0000256" key="30">
    <source>
        <dbReference type="ARBA" id="ARBA00071874"/>
    </source>
</evidence>
<evidence type="ECO:0000256" key="31">
    <source>
        <dbReference type="RuleBase" id="RU362114"/>
    </source>
</evidence>
<dbReference type="PANTHER" id="PTHR10459">
    <property type="entry name" value="DNA LIGASE"/>
    <property type="match status" value="1"/>
</dbReference>
<dbReference type="InterPro" id="IPR012317">
    <property type="entry name" value="Poly(ADP-ribose)pol_cat_dom"/>
</dbReference>
<keyword evidence="10 31" id="KW-0808">Transferase</keyword>
<evidence type="ECO:0000256" key="18">
    <source>
        <dbReference type="ARBA" id="ARBA00023015"/>
    </source>
</evidence>
<feature type="domain" description="PARP alpha-helical" evidence="35">
    <location>
        <begin position="731"/>
        <end position="853"/>
    </location>
</feature>
<keyword evidence="9 31" id="KW-0328">Glycosyltransferase</keyword>
<dbReference type="Gene3D" id="3.30.1740.10">
    <property type="entry name" value="Zinc finger, PARP-type"/>
    <property type="match status" value="2"/>
</dbReference>
<feature type="compositionally biased region" description="Low complexity" evidence="32">
    <location>
        <begin position="277"/>
        <end position="291"/>
    </location>
</feature>
<dbReference type="InterPro" id="IPR012982">
    <property type="entry name" value="PARP1-like_PADR1_Zn_ribbon"/>
</dbReference>
<dbReference type="PROSITE" id="PS51059">
    <property type="entry name" value="PARP_CATALYTIC"/>
    <property type="match status" value="1"/>
</dbReference>
<feature type="region of interest" description="Disordered" evidence="32">
    <location>
        <begin position="259"/>
        <end position="321"/>
    </location>
</feature>
<reference evidence="37 38" key="1">
    <citation type="submission" date="2015-12" db="EMBL/GenBank/DDBJ databases">
        <title>The genome of Folsomia candida.</title>
        <authorList>
            <person name="Faddeeva A."/>
            <person name="Derks M.F."/>
            <person name="Anvar Y."/>
            <person name="Smit S."/>
            <person name="Van Straalen N."/>
            <person name="Roelofs D."/>
        </authorList>
    </citation>
    <scope>NUCLEOTIDE SEQUENCE [LARGE SCALE GENOMIC DNA]</scope>
    <source>
        <strain evidence="37 38">VU population</strain>
        <tissue evidence="37">Whole body</tissue>
    </source>
</reference>
<evidence type="ECO:0000256" key="22">
    <source>
        <dbReference type="ARBA" id="ARBA00023242"/>
    </source>
</evidence>
<dbReference type="GO" id="GO:0005694">
    <property type="term" value="C:chromosome"/>
    <property type="evidence" value="ECO:0007669"/>
    <property type="project" value="UniProtKB-SubCell"/>
</dbReference>
<evidence type="ECO:0000256" key="2">
    <source>
        <dbReference type="ARBA" id="ARBA00004514"/>
    </source>
</evidence>
<dbReference type="SUPFAM" id="SSF47587">
    <property type="entry name" value="Domain of poly(ADP-ribose) polymerase"/>
    <property type="match status" value="1"/>
</dbReference>
<evidence type="ECO:0000256" key="16">
    <source>
        <dbReference type="ARBA" id="ARBA00022833"/>
    </source>
</evidence>
<keyword evidence="20" id="KW-0238">DNA-binding</keyword>
<evidence type="ECO:0000256" key="29">
    <source>
        <dbReference type="ARBA" id="ARBA00048575"/>
    </source>
</evidence>
<dbReference type="InterPro" id="IPR049296">
    <property type="entry name" value="PARP1-like_PADR1_N"/>
</dbReference>
<dbReference type="Gene3D" id="3.90.228.10">
    <property type="match status" value="1"/>
</dbReference>
<comment type="caution">
    <text evidence="37">The sequence shown here is derived from an EMBL/GenBank/DDBJ whole genome shotgun (WGS) entry which is preliminary data.</text>
</comment>
<keyword evidence="13" id="KW-0677">Repeat</keyword>
<dbReference type="OrthoDB" id="429950at2759"/>
<sequence length="1088" mass="122610">RYETEVNKVSEHEEEIVASCLCFWEAGLLQPKIGTSLNTTERKRSFAAASRSWLLVALSSAKNQDEMAELPVELPYRAEYAKTGRAKCKGCQSLIDRDELKLAIMIQSRFHDGKDPAWYHASCFLLKIRPKSVGDIAHFEQLRYNDQEMLKKKIAVGSGAVAPTGREKLALKKSNLKDFSVAYAKSGQSKCQACEEKIPKGDLRIGKKDYESDIAVIHSNGNGVDQWHHVTCFVKIREHLGYFESGKLLPGYRDLDREDQDEVQKQLPAIKPPKVKVPPAATVTTATSSSSSKRKLNETPAAVGSSKRAKKENDPKENELKEQMNQFYRYRDSLKDYENTELRRILRHNKQETPATGTEMLDMISDIMTFGATQPCPKCKTGQFVFRSGIGYQCIGDLNEFTKCLNVTDDPERIPFKIPKDFREIQPFKSYKFKPQKRIIQKLAPSAYVASGAGKSKPKLVKLPLKNFCFLVSCTADKNKVEQWTKKIIECGGEVVSRGTTKVAALITTQDEMTSMKSSAAKYAEKKAIPVVKGDFVDSINELNYNLAAEMNKNLICNWITDVTPWLRSKNGDYEQTRTEGKMAKDKYEKKETSVRLKMKGGAVVDPDSQLEDVAHVMKDEQNAFYNCVLNATSIENNKNSYYKQQIIESDIGHRYWVFQSWGRIGTVIGGNKLHEDISKHEAIDIFCKKFFEKSGNKWGKPFTKKPGCYTMLELDYGEKEHLKLRPSATESTLPLPVQELVSLIFDVERMKQAMLEFELNLEEMPLGKISRNQILGAYSALSEASAAIDKAASGDEASTEIIRDVTNRFYTMIPHNFGARKPPMLDNDALVKTKLEMLESLLEIELAYDMLLEGDKGGESSIDSHYKTLAAAIDPLESGSEEYAMLEKYLKNTHADTHSTYSLDVEHIFKVNRDGERRRYRPFEQMDNRKLLWHGSRITNFAGILSQGLRIAPPEAPVTGYMFGKGVYFADMVSKSSNYCHPSRDNTSGLLLLCEVALGNMHELKRANDNLCKAPKNFQSVKGCGQTHPNPAESVTLPSGVEVPLGKPIPSSIKNSDLLYNEYIVYDTAQVNIRYLLKVNFNFGGRR</sequence>
<dbReference type="PROSITE" id="PS52007">
    <property type="entry name" value="PADR1"/>
    <property type="match status" value="1"/>
</dbReference>
<comment type="catalytic activity">
    <reaction evidence="29">
        <text>L-seryl-[protein] + NAD(+) = O-(ADP-D-ribosyl)-L-seryl-[protein] + nicotinamide + H(+)</text>
        <dbReference type="Rhea" id="RHEA:58232"/>
        <dbReference type="Rhea" id="RHEA-COMP:9863"/>
        <dbReference type="Rhea" id="RHEA-COMP:15091"/>
        <dbReference type="ChEBI" id="CHEBI:15378"/>
        <dbReference type="ChEBI" id="CHEBI:17154"/>
        <dbReference type="ChEBI" id="CHEBI:29999"/>
        <dbReference type="ChEBI" id="CHEBI:57540"/>
        <dbReference type="ChEBI" id="CHEBI:142556"/>
    </reaction>
    <physiologicalReaction direction="left-to-right" evidence="29">
        <dbReference type="Rhea" id="RHEA:58233"/>
    </physiologicalReaction>
</comment>
<keyword evidence="18" id="KW-0805">Transcription regulation</keyword>
<dbReference type="SUPFAM" id="SSF56399">
    <property type="entry name" value="ADP-ribosylation"/>
    <property type="match status" value="1"/>
</dbReference>
<dbReference type="SUPFAM" id="SSF142921">
    <property type="entry name" value="WGR domain-like"/>
    <property type="match status" value="1"/>
</dbReference>
<dbReference type="Pfam" id="PF00644">
    <property type="entry name" value="PARP"/>
    <property type="match status" value="1"/>
</dbReference>
<dbReference type="FunFam" id="1.20.142.10:FF:000001">
    <property type="entry name" value="Poly [ADP-ribose] polymerase"/>
    <property type="match status" value="1"/>
</dbReference>
<evidence type="ECO:0000256" key="1">
    <source>
        <dbReference type="ARBA" id="ARBA00004286"/>
    </source>
</evidence>
<comment type="subcellular location">
    <subcellularLocation>
        <location evidence="1">Chromosome</location>
    </subcellularLocation>
    <subcellularLocation>
        <location evidence="2">Cytoplasm</location>
        <location evidence="2">Cytosol</location>
    </subcellularLocation>
    <subcellularLocation>
        <location evidence="3">Nucleus</location>
        <location evidence="3">Nucleolus</location>
    </subcellularLocation>
</comment>
<dbReference type="CDD" id="cd01437">
    <property type="entry name" value="parp_like"/>
    <property type="match status" value="1"/>
</dbReference>
<dbReference type="SMART" id="SM00773">
    <property type="entry name" value="WGR"/>
    <property type="match status" value="1"/>
</dbReference>
<dbReference type="Pfam" id="PF00645">
    <property type="entry name" value="zf-PARP"/>
    <property type="match status" value="2"/>
</dbReference>
<dbReference type="EC" id="2.4.2.-" evidence="31"/>
<dbReference type="GO" id="GO:0003950">
    <property type="term" value="F:NAD+ poly-ADP-ribosyltransferase activity"/>
    <property type="evidence" value="ECO:0007669"/>
    <property type="project" value="UniProtKB-UniRule"/>
</dbReference>
<keyword evidence="21" id="KW-0804">Transcription</keyword>
<dbReference type="FunFam" id="3.90.228.10:FF:000002">
    <property type="entry name" value="Poly [ADP-ribose] polymerase"/>
    <property type="match status" value="1"/>
</dbReference>
<keyword evidence="5" id="KW-0963">Cytoplasm</keyword>
<evidence type="ECO:0000256" key="6">
    <source>
        <dbReference type="ARBA" id="ARBA00022499"/>
    </source>
</evidence>
<dbReference type="GO" id="GO:0006302">
    <property type="term" value="P:double-strand break repair"/>
    <property type="evidence" value="ECO:0007669"/>
    <property type="project" value="TreeGrafter"/>
</dbReference>
<dbReference type="Proteomes" id="UP000198287">
    <property type="component" value="Unassembled WGS sequence"/>
</dbReference>
<dbReference type="GO" id="GO:0003677">
    <property type="term" value="F:DNA binding"/>
    <property type="evidence" value="ECO:0007669"/>
    <property type="project" value="UniProtKB-KW"/>
</dbReference>
<dbReference type="EMBL" id="LNIX01000007">
    <property type="protein sequence ID" value="OXA51456.1"/>
    <property type="molecule type" value="Genomic_DNA"/>
</dbReference>
<dbReference type="GO" id="GO:0045087">
    <property type="term" value="P:innate immune response"/>
    <property type="evidence" value="ECO:0007669"/>
    <property type="project" value="UniProtKB-KW"/>
</dbReference>
<dbReference type="GO" id="GO:0005829">
    <property type="term" value="C:cytosol"/>
    <property type="evidence" value="ECO:0007669"/>
    <property type="project" value="UniProtKB-SubCell"/>
</dbReference>
<organism evidence="37 38">
    <name type="scientific">Folsomia candida</name>
    <name type="common">Springtail</name>
    <dbReference type="NCBI Taxonomy" id="158441"/>
    <lineage>
        <taxon>Eukaryota</taxon>
        <taxon>Metazoa</taxon>
        <taxon>Ecdysozoa</taxon>
        <taxon>Arthropoda</taxon>
        <taxon>Hexapoda</taxon>
        <taxon>Collembola</taxon>
        <taxon>Entomobryomorpha</taxon>
        <taxon>Isotomoidea</taxon>
        <taxon>Isotomidae</taxon>
        <taxon>Proisotominae</taxon>
        <taxon>Folsomia</taxon>
    </lineage>
</organism>
<dbReference type="InterPro" id="IPR008893">
    <property type="entry name" value="WGR_domain"/>
</dbReference>
<evidence type="ECO:0000256" key="9">
    <source>
        <dbReference type="ARBA" id="ARBA00022676"/>
    </source>
</evidence>
<keyword evidence="6" id="KW-1017">Isopeptide bond</keyword>
<comment type="catalytic activity">
    <reaction evidence="23">
        <text>L-glutamyl-[protein] + NAD(+) = 5-O-(ADP-D-ribosyl)-L-glutamyl-[protein] + nicotinamide</text>
        <dbReference type="Rhea" id="RHEA:58224"/>
        <dbReference type="Rhea" id="RHEA-COMP:10208"/>
        <dbReference type="Rhea" id="RHEA-COMP:15089"/>
        <dbReference type="ChEBI" id="CHEBI:17154"/>
        <dbReference type="ChEBI" id="CHEBI:29973"/>
        <dbReference type="ChEBI" id="CHEBI:57540"/>
        <dbReference type="ChEBI" id="CHEBI:142540"/>
    </reaction>
    <physiologicalReaction direction="left-to-right" evidence="23">
        <dbReference type="Rhea" id="RHEA:58225"/>
    </physiologicalReaction>
</comment>
<comment type="catalytic activity">
    <reaction evidence="27">
        <text>L-histidyl-[protein] + NAD(+) = N(tele)-(ADP-D-ribosyl)-L-histidyl-[protein] + nicotinamide + H(+)</text>
        <dbReference type="Rhea" id="RHEA:72071"/>
        <dbReference type="Rhea" id="RHEA-COMP:9745"/>
        <dbReference type="Rhea" id="RHEA-COMP:18085"/>
        <dbReference type="ChEBI" id="CHEBI:15378"/>
        <dbReference type="ChEBI" id="CHEBI:17154"/>
        <dbReference type="ChEBI" id="CHEBI:29979"/>
        <dbReference type="ChEBI" id="CHEBI:57540"/>
        <dbReference type="ChEBI" id="CHEBI:191398"/>
    </reaction>
    <physiologicalReaction direction="left-to-right" evidence="27">
        <dbReference type="Rhea" id="RHEA:72072"/>
    </physiologicalReaction>
</comment>
<dbReference type="Gene3D" id="3.90.640.80">
    <property type="match status" value="1"/>
</dbReference>
<evidence type="ECO:0000256" key="25">
    <source>
        <dbReference type="ARBA" id="ARBA00024347"/>
    </source>
</evidence>
<dbReference type="GO" id="GO:0140815">
    <property type="term" value="F:NAD+-protein-histidine ADP-ribosyltransferase activity"/>
    <property type="evidence" value="ECO:0007669"/>
    <property type="project" value="RHEA"/>
</dbReference>
<dbReference type="GO" id="GO:0140807">
    <property type="term" value="F:NAD+-protein-glutamate ADP-ribosyltransferase activity"/>
    <property type="evidence" value="ECO:0007669"/>
    <property type="project" value="RHEA"/>
</dbReference>
<dbReference type="GO" id="GO:0005730">
    <property type="term" value="C:nucleolus"/>
    <property type="evidence" value="ECO:0007669"/>
    <property type="project" value="UniProtKB-SubCell"/>
</dbReference>
<dbReference type="SUPFAM" id="SSF52113">
    <property type="entry name" value="BRCT domain"/>
    <property type="match status" value="1"/>
</dbReference>
<dbReference type="InterPro" id="IPR036957">
    <property type="entry name" value="Znf_PARP_sf"/>
</dbReference>
<dbReference type="GO" id="GO:0140808">
    <property type="term" value="F:NAD+-protein-tyrosine ADP-ribosyltransferase activity"/>
    <property type="evidence" value="ECO:0007669"/>
    <property type="project" value="RHEA"/>
</dbReference>
<gene>
    <name evidence="37" type="ORF">Fcan01_13019</name>
</gene>
<dbReference type="InterPro" id="IPR004102">
    <property type="entry name" value="Poly(ADP-ribose)pol_reg_dom"/>
</dbReference>
<evidence type="ECO:0000256" key="19">
    <source>
        <dbReference type="ARBA" id="ARBA00023027"/>
    </source>
</evidence>
<dbReference type="InterPro" id="IPR036420">
    <property type="entry name" value="BRCT_dom_sf"/>
</dbReference>
<dbReference type="Pfam" id="PF08063">
    <property type="entry name" value="Zn_ribbon_PADR1"/>
    <property type="match status" value="1"/>
</dbReference>
<keyword evidence="17" id="KW-0391">Immunity</keyword>
<dbReference type="AlphaFoldDB" id="A0A226E4N7"/>
<evidence type="ECO:0000256" key="3">
    <source>
        <dbReference type="ARBA" id="ARBA00004604"/>
    </source>
</evidence>
<dbReference type="PROSITE" id="PS51060">
    <property type="entry name" value="PARP_ALPHA_HD"/>
    <property type="match status" value="1"/>
</dbReference>
<evidence type="ECO:0000256" key="11">
    <source>
        <dbReference type="ARBA" id="ARBA00022695"/>
    </source>
</evidence>
<evidence type="ECO:0000259" key="34">
    <source>
        <dbReference type="PROSITE" id="PS51059"/>
    </source>
</evidence>